<evidence type="ECO:0000259" key="5">
    <source>
        <dbReference type="PROSITE" id="PS51720"/>
    </source>
</evidence>
<dbReference type="InterPro" id="IPR045058">
    <property type="entry name" value="GIMA/IAN/Toc"/>
</dbReference>
<dbReference type="Gene3D" id="3.40.50.300">
    <property type="entry name" value="P-loop containing nucleotide triphosphate hydrolases"/>
    <property type="match status" value="3"/>
</dbReference>
<feature type="compositionally biased region" description="Basic and acidic residues" evidence="4">
    <location>
        <begin position="303"/>
        <end position="355"/>
    </location>
</feature>
<evidence type="ECO:0000313" key="7">
    <source>
        <dbReference type="Proteomes" id="UP000316079"/>
    </source>
</evidence>
<dbReference type="AlphaFoldDB" id="A0A553RLA1"/>
<evidence type="ECO:0000256" key="4">
    <source>
        <dbReference type="SAM" id="MobiDB-lite"/>
    </source>
</evidence>
<dbReference type="Proteomes" id="UP000316079">
    <property type="component" value="Unassembled WGS sequence"/>
</dbReference>
<dbReference type="OrthoDB" id="8954335at2759"/>
<evidence type="ECO:0000256" key="1">
    <source>
        <dbReference type="ARBA" id="ARBA00008535"/>
    </source>
</evidence>
<sequence>MLSKQVADDQQILDLKGKLQQHYDELKAEQVLAEAGVQERVSREELEKDYQRIRGELDRLPALQKELELENERMKEESLQAQRELEHLRATVSQLTQSSGKVESHPSAAAQSPSAGERKATPLIETPDKNQHKGTKIEKQGQFKAEKEWKKNKGGKKEGAKEKKERVTEGYSTKQKDWKKEQKAEKHIEEKRDWKKAPKKQDAGKPWKESENKKEFKVWGERKEWKEDKKLKKEKSEIRGDKKNWKDSANRKVKEEWKRREEPIDWKSSKTEDKERKDKKKDQWRSEKELKKKKSDKKHNEKKRKEAEDESGGKEQEGLQRRGKEGTFRDRGVKDERKNKKEPHQKNKWRPDPKQKPSSGAPDQTASHHHDNRWTNQRAGKQQESCSGVEECAQAQGLRPVQLLDFQKLLQSYLRKLPDGEKEHSRIKELHSLIEQFFSNGVFNHQHMSFREFVEDVGDILEDLAEGDDSDTEDEDSEEDDDDDEDDDDEMEGFEWEAMEKFALKGPIVTVTIAIKHILPQEDDDLIFPNITIVITGKSSAVHFGHENHLLGDTQAHLETEARARIVPVERTILDYQVSVINLIDLHETEDVDPSICQLIKEKEIHAFIIVVRLGQLTDADKMSFDWLQRVFGDKALQLSLLLLTYDNEDECDSIIDALTKNTVLEQLVEKCGGRYYLCNKMMKDVSEMKGLMRKIKDVFYENQQRFGEDSVKIDDGQTSTVKPKAQMSFILLGNKQAGKSASGNTILGRQVFLSKKSPKFITQDVAVESGTIGGLPVTVYDTPGLLSTDPRIEEIQQMINEKVLQKCESDLCTFLLVIKADLFSDEDRKTVERIEELLGQERLEKTWVLFTRGDELEEENITIQEFIDVNENLQMILQKYGPRYHVFDNKIIGPSNQTNLLLVKILCGRRDGEGLSEEILDTEAKPEIPESTESSMRIVLLGKTGTGKSASGNTILGKKTFLSDSSFNSVTRQCEASQATVSDRSVYVVDTPGFFDTQMKPKRLLKEIARSVYLSSPGPHAFLIVLRADVRFTEQEQQIPQKIQMMFGQEVLKYSIVLFTHSDQLKGRSIENLIEENSRLRDVVQQCGGRFCAFNNEEENNREQVEDLLQKIDSMIEQNGGGHYTTEIFQDAFRFRQQEEQRKRTEEEQRILPEQLEVMGNETEAEMKSQIEL</sequence>
<feature type="compositionally biased region" description="Polar residues" evidence="4">
    <location>
        <begin position="91"/>
        <end position="101"/>
    </location>
</feature>
<gene>
    <name evidence="6" type="ORF">DNTS_009929</name>
</gene>
<feature type="compositionally biased region" description="Basic residues" evidence="4">
    <location>
        <begin position="291"/>
        <end position="302"/>
    </location>
</feature>
<comment type="caution">
    <text evidence="6">The sequence shown here is derived from an EMBL/GenBank/DDBJ whole genome shotgun (WGS) entry which is preliminary data.</text>
</comment>
<feature type="domain" description="AIG1-type G" evidence="5">
    <location>
        <begin position="934"/>
        <end position="1134"/>
    </location>
</feature>
<dbReference type="PROSITE" id="PS51720">
    <property type="entry name" value="G_AIG1"/>
    <property type="match status" value="2"/>
</dbReference>
<organism evidence="6 7">
    <name type="scientific">Danionella cerebrum</name>
    <dbReference type="NCBI Taxonomy" id="2873325"/>
    <lineage>
        <taxon>Eukaryota</taxon>
        <taxon>Metazoa</taxon>
        <taxon>Chordata</taxon>
        <taxon>Craniata</taxon>
        <taxon>Vertebrata</taxon>
        <taxon>Euteleostomi</taxon>
        <taxon>Actinopterygii</taxon>
        <taxon>Neopterygii</taxon>
        <taxon>Teleostei</taxon>
        <taxon>Ostariophysi</taxon>
        <taxon>Cypriniformes</taxon>
        <taxon>Danionidae</taxon>
        <taxon>Danioninae</taxon>
        <taxon>Danionella</taxon>
    </lineage>
</organism>
<dbReference type="PANTHER" id="PTHR10903:SF186">
    <property type="entry name" value="GTPASE IMAP FAMILY MEMBER 4-LIKE-RELATED"/>
    <property type="match status" value="1"/>
</dbReference>
<feature type="compositionally biased region" description="Polar residues" evidence="4">
    <location>
        <begin position="356"/>
        <end position="365"/>
    </location>
</feature>
<evidence type="ECO:0000313" key="6">
    <source>
        <dbReference type="EMBL" id="TRZ02961.1"/>
    </source>
</evidence>
<keyword evidence="3" id="KW-0342">GTP-binding</keyword>
<feature type="region of interest" description="Disordered" evidence="4">
    <location>
        <begin position="86"/>
        <end position="388"/>
    </location>
</feature>
<comment type="similarity">
    <text evidence="1">Belongs to the TRAFAC class TrmE-Era-EngA-EngB-Septin-like GTPase superfamily. AIG1/Toc34/Toc159-like paraseptin GTPase family. IAN subfamily.</text>
</comment>
<dbReference type="EMBL" id="SRMA01017806">
    <property type="protein sequence ID" value="TRZ02961.1"/>
    <property type="molecule type" value="Genomic_DNA"/>
</dbReference>
<reference evidence="6 7" key="1">
    <citation type="journal article" date="2019" name="Sci. Data">
        <title>Hybrid genome assembly and annotation of Danionella translucida.</title>
        <authorList>
            <person name="Kadobianskyi M."/>
            <person name="Schulze L."/>
            <person name="Schuelke M."/>
            <person name="Judkewitz B."/>
        </authorList>
    </citation>
    <scope>NUCLEOTIDE SEQUENCE [LARGE SCALE GENOMIC DNA]</scope>
    <source>
        <strain evidence="6 7">Bolton</strain>
    </source>
</reference>
<name>A0A553RLA1_9TELE</name>
<proteinExistence type="inferred from homology"/>
<dbReference type="GO" id="GO:0005525">
    <property type="term" value="F:GTP binding"/>
    <property type="evidence" value="ECO:0007669"/>
    <property type="project" value="UniProtKB-KW"/>
</dbReference>
<dbReference type="SUPFAM" id="SSF52540">
    <property type="entry name" value="P-loop containing nucleoside triphosphate hydrolases"/>
    <property type="match status" value="2"/>
</dbReference>
<dbReference type="PANTHER" id="PTHR10903">
    <property type="entry name" value="GTPASE, IMAP FAMILY MEMBER-RELATED"/>
    <property type="match status" value="1"/>
</dbReference>
<dbReference type="STRING" id="623744.A0A553RLA1"/>
<dbReference type="InterPro" id="IPR027417">
    <property type="entry name" value="P-loop_NTPase"/>
</dbReference>
<dbReference type="CDD" id="cd01852">
    <property type="entry name" value="AIG1"/>
    <property type="match status" value="1"/>
</dbReference>
<keyword evidence="2" id="KW-0547">Nucleotide-binding</keyword>
<dbReference type="InterPro" id="IPR006703">
    <property type="entry name" value="G_AIG1"/>
</dbReference>
<dbReference type="FunFam" id="3.40.50.300:FF:000366">
    <property type="entry name" value="GTPase, IMAP family member 2"/>
    <property type="match status" value="1"/>
</dbReference>
<accession>A0A553RLA1</accession>
<protein>
    <recommendedName>
        <fullName evidence="5">AIG1-type G domain-containing protein</fullName>
    </recommendedName>
</protein>
<feature type="domain" description="AIG1-type G" evidence="5">
    <location>
        <begin position="725"/>
        <end position="925"/>
    </location>
</feature>
<feature type="compositionally biased region" description="Basic and acidic residues" evidence="4">
    <location>
        <begin position="116"/>
        <end position="290"/>
    </location>
</feature>
<feature type="compositionally biased region" description="Polar residues" evidence="4">
    <location>
        <begin position="374"/>
        <end position="386"/>
    </location>
</feature>
<evidence type="ECO:0000256" key="2">
    <source>
        <dbReference type="ARBA" id="ARBA00022741"/>
    </source>
</evidence>
<keyword evidence="7" id="KW-1185">Reference proteome</keyword>
<feature type="compositionally biased region" description="Low complexity" evidence="4">
    <location>
        <begin position="105"/>
        <end position="115"/>
    </location>
</feature>
<evidence type="ECO:0000256" key="3">
    <source>
        <dbReference type="ARBA" id="ARBA00023134"/>
    </source>
</evidence>
<dbReference type="Pfam" id="PF04548">
    <property type="entry name" value="AIG1"/>
    <property type="match status" value="3"/>
</dbReference>
<feature type="region of interest" description="Disordered" evidence="4">
    <location>
        <begin position="465"/>
        <end position="490"/>
    </location>
</feature>